<dbReference type="Proteomes" id="UP000031623">
    <property type="component" value="Chromosome"/>
</dbReference>
<dbReference type="KEGG" id="tig:THII_3932"/>
<protein>
    <submittedName>
        <fullName evidence="2">Type IV pilus assembly protein PilP</fullName>
    </submittedName>
</protein>
<dbReference type="Gene3D" id="2.30.30.830">
    <property type="match status" value="1"/>
</dbReference>
<evidence type="ECO:0000313" key="3">
    <source>
        <dbReference type="Proteomes" id="UP000031623"/>
    </source>
</evidence>
<dbReference type="EMBL" id="AP014633">
    <property type="protein sequence ID" value="BAP58229.1"/>
    <property type="molecule type" value="Genomic_DNA"/>
</dbReference>
<accession>A0A090AKV0</accession>
<keyword evidence="3" id="KW-1185">Reference proteome</keyword>
<sequence>MITHPNLYSYYLSCIGLLALLLNACSDSNQTDLEEYVDETQKAGNPHVDPLPPIEPISNYFYEPNGLRDPFEPIMPTELEPPPPPPVPCRPLNINRVRTGLELMPLDALTLSGTIETKDSQGHPTLWALVESKSDPVTIYRVKQGDYMGNNYGQIINISNEKIEVLEQIPDTESCWQENLVTISLLADQ</sequence>
<gene>
    <name evidence="2" type="ORF">THII_3932</name>
</gene>
<dbReference type="AlphaFoldDB" id="A0A090AKV0"/>
<evidence type="ECO:0000256" key="1">
    <source>
        <dbReference type="SAM" id="SignalP"/>
    </source>
</evidence>
<reference evidence="2 3" key="1">
    <citation type="journal article" date="2014" name="ISME J.">
        <title>Ecophysiology of Thioploca ingrica as revealed by the complete genome sequence supplemented with proteomic evidence.</title>
        <authorList>
            <person name="Kojima H."/>
            <person name="Ogura Y."/>
            <person name="Yamamoto N."/>
            <person name="Togashi T."/>
            <person name="Mori H."/>
            <person name="Watanabe T."/>
            <person name="Nemoto F."/>
            <person name="Kurokawa K."/>
            <person name="Hayashi T."/>
            <person name="Fukui M."/>
        </authorList>
    </citation>
    <scope>NUCLEOTIDE SEQUENCE [LARGE SCALE GENOMIC DNA]</scope>
</reference>
<evidence type="ECO:0000313" key="2">
    <source>
        <dbReference type="EMBL" id="BAP58229.1"/>
    </source>
</evidence>
<keyword evidence="1" id="KW-0732">Signal</keyword>
<dbReference type="Pfam" id="PF04351">
    <property type="entry name" value="PilP"/>
    <property type="match status" value="1"/>
</dbReference>
<feature type="signal peptide" evidence="1">
    <location>
        <begin position="1"/>
        <end position="24"/>
    </location>
</feature>
<feature type="chain" id="PRO_5001852880" evidence="1">
    <location>
        <begin position="25"/>
        <end position="189"/>
    </location>
</feature>
<dbReference type="STRING" id="40754.THII_3932"/>
<organism evidence="2 3">
    <name type="scientific">Thioploca ingrica</name>
    <dbReference type="NCBI Taxonomy" id="40754"/>
    <lineage>
        <taxon>Bacteria</taxon>
        <taxon>Pseudomonadati</taxon>
        <taxon>Pseudomonadota</taxon>
        <taxon>Gammaproteobacteria</taxon>
        <taxon>Thiotrichales</taxon>
        <taxon>Thiotrichaceae</taxon>
        <taxon>Thioploca</taxon>
    </lineage>
</organism>
<dbReference type="HOGENOM" id="CLU_109321_1_0_6"/>
<dbReference type="InterPro" id="IPR007446">
    <property type="entry name" value="PilP"/>
</dbReference>
<name>A0A090AKV0_9GAMM</name>
<proteinExistence type="predicted"/>